<dbReference type="EMBL" id="JAJLJH010000001">
    <property type="protein sequence ID" value="MCK9684813.1"/>
    <property type="molecule type" value="Genomic_DNA"/>
</dbReference>
<proteinExistence type="predicted"/>
<keyword evidence="1" id="KW-0812">Transmembrane</keyword>
<keyword evidence="1" id="KW-0472">Membrane</keyword>
<reference evidence="2" key="1">
    <citation type="submission" date="2021-11" db="EMBL/GenBank/DDBJ databases">
        <title>BS-T2-15 a new species belonging to the Comamonadaceae family isolated from the soil of a French oak forest.</title>
        <authorList>
            <person name="Mieszkin S."/>
            <person name="Alain K."/>
        </authorList>
    </citation>
    <scope>NUCLEOTIDE SEQUENCE</scope>
    <source>
        <strain evidence="2">BS-T2-15</strain>
    </source>
</reference>
<feature type="transmembrane region" description="Helical" evidence="1">
    <location>
        <begin position="101"/>
        <end position="121"/>
    </location>
</feature>
<feature type="transmembrane region" description="Helical" evidence="1">
    <location>
        <begin position="12"/>
        <end position="35"/>
    </location>
</feature>
<dbReference type="RefSeq" id="WP_275680835.1">
    <property type="nucleotide sequence ID" value="NZ_JAJLJH010000001.1"/>
</dbReference>
<feature type="transmembrane region" description="Helical" evidence="1">
    <location>
        <begin position="71"/>
        <end position="89"/>
    </location>
</feature>
<feature type="transmembrane region" description="Helical" evidence="1">
    <location>
        <begin position="165"/>
        <end position="186"/>
    </location>
</feature>
<gene>
    <name evidence="2" type="ORF">LPC04_03735</name>
</gene>
<comment type="caution">
    <text evidence="2">The sequence shown here is derived from an EMBL/GenBank/DDBJ whole genome shotgun (WGS) entry which is preliminary data.</text>
</comment>
<evidence type="ECO:0000313" key="2">
    <source>
        <dbReference type="EMBL" id="MCK9684813.1"/>
    </source>
</evidence>
<keyword evidence="1" id="KW-1133">Transmembrane helix</keyword>
<feature type="transmembrane region" description="Helical" evidence="1">
    <location>
        <begin position="47"/>
        <end position="64"/>
    </location>
</feature>
<accession>A0A9X2BXQ1</accession>
<evidence type="ECO:0000256" key="1">
    <source>
        <dbReference type="SAM" id="Phobius"/>
    </source>
</evidence>
<organism evidence="2 3">
    <name type="scientific">Scleromatobacter humisilvae</name>
    <dbReference type="NCBI Taxonomy" id="2897159"/>
    <lineage>
        <taxon>Bacteria</taxon>
        <taxon>Pseudomonadati</taxon>
        <taxon>Pseudomonadota</taxon>
        <taxon>Betaproteobacteria</taxon>
        <taxon>Burkholderiales</taxon>
        <taxon>Sphaerotilaceae</taxon>
        <taxon>Scleromatobacter</taxon>
    </lineage>
</organism>
<dbReference type="AlphaFoldDB" id="A0A9X2BXQ1"/>
<evidence type="ECO:0000313" key="3">
    <source>
        <dbReference type="Proteomes" id="UP001139353"/>
    </source>
</evidence>
<name>A0A9X2BXQ1_9BURK</name>
<dbReference type="Proteomes" id="UP001139353">
    <property type="component" value="Unassembled WGS sequence"/>
</dbReference>
<protein>
    <submittedName>
        <fullName evidence="2">Uncharacterized protein</fullName>
    </submittedName>
</protein>
<feature type="transmembrane region" description="Helical" evidence="1">
    <location>
        <begin position="223"/>
        <end position="241"/>
    </location>
</feature>
<feature type="transmembrane region" description="Helical" evidence="1">
    <location>
        <begin position="193"/>
        <end position="211"/>
    </location>
</feature>
<feature type="transmembrane region" description="Helical" evidence="1">
    <location>
        <begin position="128"/>
        <end position="149"/>
    </location>
</feature>
<keyword evidence="3" id="KW-1185">Reference proteome</keyword>
<sequence length="246" mass="25388">MTETCGADAARVAFAASLVVLGAHALVTRGTVGVWGPVPHGVPVPAVLPWFIGGLVVACGLGLPWRRTLPVAARVLAAWLVLWLLLARLVDAMMAPAIAGYWSGCGETLVPLAATWVLLALDGWRGRVVARVLFGLALIPFGIAHFVYLKETASLVPAWLPAPRAWAMSTGGAYLLAAAALLAGVLARLAAALAALQIAGFTAFVWLPILASGHADASSWSESVISLMLSAAAWVIAQAMLSKSGA</sequence>